<feature type="domain" description="4Fe-4S ferredoxin-type" evidence="4">
    <location>
        <begin position="14"/>
        <end position="43"/>
    </location>
</feature>
<keyword evidence="6" id="KW-1185">Reference proteome</keyword>
<dbReference type="KEGG" id="tna:CTN_0947"/>
<dbReference type="GO" id="GO:0046872">
    <property type="term" value="F:metal ion binding"/>
    <property type="evidence" value="ECO:0007669"/>
    <property type="project" value="UniProtKB-KW"/>
</dbReference>
<gene>
    <name evidence="5" type="ordered locus">CTN_0947</name>
</gene>
<keyword evidence="3" id="KW-0411">Iron-sulfur</keyword>
<dbReference type="PROSITE" id="PS00198">
    <property type="entry name" value="4FE4S_FER_1"/>
    <property type="match status" value="1"/>
</dbReference>
<protein>
    <submittedName>
        <fullName evidence="5">2-oxoisovalerate oxidoreductase, gamma subunit</fullName>
    </submittedName>
</protein>
<evidence type="ECO:0000256" key="3">
    <source>
        <dbReference type="ARBA" id="ARBA00023014"/>
    </source>
</evidence>
<dbReference type="Gene3D" id="3.30.70.3270">
    <property type="match status" value="1"/>
</dbReference>
<dbReference type="GO" id="GO:0051536">
    <property type="term" value="F:iron-sulfur cluster binding"/>
    <property type="evidence" value="ECO:0007669"/>
    <property type="project" value="UniProtKB-KW"/>
</dbReference>
<name>B9K840_THENN</name>
<keyword evidence="2" id="KW-0408">Iron</keyword>
<evidence type="ECO:0000256" key="1">
    <source>
        <dbReference type="ARBA" id="ARBA00022723"/>
    </source>
</evidence>
<dbReference type="AlphaFoldDB" id="B9K840"/>
<organism evidence="5 6">
    <name type="scientific">Thermotoga neapolitana (strain ATCC 49049 / DSM 4359 / NBRC 107923 / NS-E)</name>
    <dbReference type="NCBI Taxonomy" id="309803"/>
    <lineage>
        <taxon>Bacteria</taxon>
        <taxon>Thermotogati</taxon>
        <taxon>Thermotogota</taxon>
        <taxon>Thermotogae</taxon>
        <taxon>Thermotogales</taxon>
        <taxon>Thermotogaceae</taxon>
        <taxon>Thermotoga</taxon>
    </lineage>
</organism>
<dbReference type="eggNOG" id="COG1146">
    <property type="taxonomic scope" value="Bacteria"/>
</dbReference>
<evidence type="ECO:0000256" key="2">
    <source>
        <dbReference type="ARBA" id="ARBA00023004"/>
    </source>
</evidence>
<evidence type="ECO:0000259" key="4">
    <source>
        <dbReference type="PROSITE" id="PS51379"/>
    </source>
</evidence>
<dbReference type="STRING" id="309803.CTN_0947"/>
<dbReference type="EMBL" id="CP000916">
    <property type="protein sequence ID" value="ACM23123.1"/>
    <property type="molecule type" value="Genomic_DNA"/>
</dbReference>
<keyword evidence="1" id="KW-0479">Metal-binding</keyword>
<dbReference type="SUPFAM" id="SSF46548">
    <property type="entry name" value="alpha-helical ferredoxin"/>
    <property type="match status" value="1"/>
</dbReference>
<reference evidence="5 6" key="1">
    <citation type="journal article" date="2009" name="Biosci. Biotechnol. Biochem.">
        <title>WeGAS: a web-based microbial genome annotation system.</title>
        <authorList>
            <person name="Lee D."/>
            <person name="Seo H."/>
            <person name="Park C."/>
            <person name="Park K."/>
        </authorList>
    </citation>
    <scope>NUCLEOTIDE SEQUENCE [LARGE SCALE GENOMIC DNA]</scope>
    <source>
        <strain evidence="6">ATCC 49049 / DSM 4359 / NBRC 107923 / NS-E</strain>
    </source>
</reference>
<dbReference type="InterPro" id="IPR017896">
    <property type="entry name" value="4Fe4S_Fe-S-bd"/>
</dbReference>
<dbReference type="PROSITE" id="PS51379">
    <property type="entry name" value="4FE4S_FER_2"/>
    <property type="match status" value="1"/>
</dbReference>
<sequence length="52" mass="5892">MIGFSKKYNSKGYHPAEYRGEGCIACGLCYLSCPDVCITVFRDVRKKEKVRA</sequence>
<accession>B9K840</accession>
<evidence type="ECO:0000313" key="6">
    <source>
        <dbReference type="Proteomes" id="UP000000445"/>
    </source>
</evidence>
<evidence type="ECO:0000313" key="5">
    <source>
        <dbReference type="EMBL" id="ACM23123.1"/>
    </source>
</evidence>
<dbReference type="Proteomes" id="UP000000445">
    <property type="component" value="Chromosome"/>
</dbReference>
<proteinExistence type="predicted"/>
<dbReference type="InterPro" id="IPR017900">
    <property type="entry name" value="4Fe4S_Fe_S_CS"/>
</dbReference>
<dbReference type="HOGENOM" id="CLU_3085747_0_0_0"/>